<evidence type="ECO:0008006" key="3">
    <source>
        <dbReference type="Google" id="ProtNLM"/>
    </source>
</evidence>
<dbReference type="InterPro" id="IPR009409">
    <property type="entry name" value="DUF1059"/>
</dbReference>
<dbReference type="Pfam" id="PF06348">
    <property type="entry name" value="DUF1059"/>
    <property type="match status" value="1"/>
</dbReference>
<dbReference type="Proteomes" id="UP000177006">
    <property type="component" value="Unassembled WGS sequence"/>
</dbReference>
<evidence type="ECO:0000313" key="2">
    <source>
        <dbReference type="Proteomes" id="UP000177006"/>
    </source>
</evidence>
<comment type="caution">
    <text evidence="1">The sequence shown here is derived from an EMBL/GenBank/DDBJ whole genome shotgun (WGS) entry which is preliminary data.</text>
</comment>
<dbReference type="EMBL" id="MEZK01000034">
    <property type="protein sequence ID" value="OGD61741.1"/>
    <property type="molecule type" value="Genomic_DNA"/>
</dbReference>
<dbReference type="AlphaFoldDB" id="A0A1F5E373"/>
<proteinExistence type="predicted"/>
<gene>
    <name evidence="1" type="ORF">A2160_04685</name>
</gene>
<name>A0A1F5E373_9BACT</name>
<accession>A0A1F5E373</accession>
<reference evidence="1 2" key="1">
    <citation type="journal article" date="2016" name="Nat. Commun.">
        <title>Thousands of microbial genomes shed light on interconnected biogeochemical processes in an aquifer system.</title>
        <authorList>
            <person name="Anantharaman K."/>
            <person name="Brown C.T."/>
            <person name="Hug L.A."/>
            <person name="Sharon I."/>
            <person name="Castelle C.J."/>
            <person name="Probst A.J."/>
            <person name="Thomas B.C."/>
            <person name="Singh A."/>
            <person name="Wilkins M.J."/>
            <person name="Karaoz U."/>
            <person name="Brodie E.L."/>
            <person name="Williams K.H."/>
            <person name="Hubbard S.S."/>
            <person name="Banfield J.F."/>
        </authorList>
    </citation>
    <scope>NUCLEOTIDE SEQUENCE [LARGE SCALE GENOMIC DNA]</scope>
</reference>
<organism evidence="1 2">
    <name type="scientific">Candidatus Beckwithbacteria bacterium RBG_13_42_9</name>
    <dbReference type="NCBI Taxonomy" id="1797457"/>
    <lineage>
        <taxon>Bacteria</taxon>
        <taxon>Candidatus Beckwithiibacteriota</taxon>
    </lineage>
</organism>
<evidence type="ECO:0000313" key="1">
    <source>
        <dbReference type="EMBL" id="OGD61741.1"/>
    </source>
</evidence>
<protein>
    <recommendedName>
        <fullName evidence="3">DUF1059 domain-containing protein</fullName>
    </recommendedName>
</protein>
<sequence>MAEDIKKITCDPACGFEVQSHDEEEVLELAAQHVAIKHQDMNVNRVKLIAMMKTIPRPMN</sequence>